<dbReference type="OrthoDB" id="10396107at2759"/>
<dbReference type="SMART" id="SM00656">
    <property type="entry name" value="Amb_all"/>
    <property type="match status" value="1"/>
</dbReference>
<sequence length="192" mass="20971">MPLDLLVVLPVERVVSFMWSLTLFIMRLTPSLELFIMLSLKSDHSGSLSEGQRSSSWNKSSLLQVIRPLMWGGANVEICNGAGIPVQYGKTVICHGFQIHHIILAKGGKIRDGENHLGLRSASDVSFGASDSYNANEKIHVTVALNHFGKGLAERMPSTSHPTIISQGNRYSAPGTFAAKEVTYRGILKLVQ</sequence>
<keyword evidence="3" id="KW-1185">Reference proteome</keyword>
<protein>
    <recommendedName>
        <fullName evidence="1">Pectate lyase domain-containing protein</fullName>
    </recommendedName>
</protein>
<dbReference type="InterPro" id="IPR011050">
    <property type="entry name" value="Pectin_lyase_fold/virulence"/>
</dbReference>
<dbReference type="Proteomes" id="UP000593576">
    <property type="component" value="Unassembled WGS sequence"/>
</dbReference>
<dbReference type="EMBL" id="JABFAF010000009">
    <property type="protein sequence ID" value="MBA0864982.1"/>
    <property type="molecule type" value="Genomic_DNA"/>
</dbReference>
<dbReference type="GO" id="GO:0030570">
    <property type="term" value="F:pectate lyase activity"/>
    <property type="evidence" value="ECO:0007669"/>
    <property type="project" value="InterPro"/>
</dbReference>
<organism evidence="2 3">
    <name type="scientific">Gossypium schwendimanii</name>
    <name type="common">Cotton</name>
    <dbReference type="NCBI Taxonomy" id="34291"/>
    <lineage>
        <taxon>Eukaryota</taxon>
        <taxon>Viridiplantae</taxon>
        <taxon>Streptophyta</taxon>
        <taxon>Embryophyta</taxon>
        <taxon>Tracheophyta</taxon>
        <taxon>Spermatophyta</taxon>
        <taxon>Magnoliopsida</taxon>
        <taxon>eudicotyledons</taxon>
        <taxon>Gunneridae</taxon>
        <taxon>Pentapetalae</taxon>
        <taxon>rosids</taxon>
        <taxon>malvids</taxon>
        <taxon>Malvales</taxon>
        <taxon>Malvaceae</taxon>
        <taxon>Malvoideae</taxon>
        <taxon>Gossypium</taxon>
    </lineage>
</organism>
<evidence type="ECO:0000259" key="1">
    <source>
        <dbReference type="SMART" id="SM00656"/>
    </source>
</evidence>
<dbReference type="InterPro" id="IPR045032">
    <property type="entry name" value="PEL"/>
</dbReference>
<reference evidence="2 3" key="1">
    <citation type="journal article" date="2019" name="Genome Biol. Evol.">
        <title>Insights into the evolution of the New World diploid cottons (Gossypium, subgenus Houzingenia) based on genome sequencing.</title>
        <authorList>
            <person name="Grover C.E."/>
            <person name="Arick M.A. 2nd"/>
            <person name="Thrash A."/>
            <person name="Conover J.L."/>
            <person name="Sanders W.S."/>
            <person name="Peterson D.G."/>
            <person name="Frelichowski J.E."/>
            <person name="Scheffler J.A."/>
            <person name="Scheffler B.E."/>
            <person name="Wendel J.F."/>
        </authorList>
    </citation>
    <scope>NUCLEOTIDE SEQUENCE [LARGE SCALE GENOMIC DNA]</scope>
    <source>
        <strain evidence="2">1</strain>
        <tissue evidence="2">Leaf</tissue>
    </source>
</reference>
<proteinExistence type="predicted"/>
<dbReference type="InterPro" id="IPR002022">
    <property type="entry name" value="Pec_lyase"/>
</dbReference>
<feature type="domain" description="Pectate lyase" evidence="1">
    <location>
        <begin position="53"/>
        <end position="177"/>
    </location>
</feature>
<dbReference type="AlphaFoldDB" id="A0A7J9M1J7"/>
<dbReference type="PANTHER" id="PTHR31683">
    <property type="entry name" value="PECTATE LYASE 18-RELATED"/>
    <property type="match status" value="1"/>
</dbReference>
<comment type="caution">
    <text evidence="2">The sequence shown here is derived from an EMBL/GenBank/DDBJ whole genome shotgun (WGS) entry which is preliminary data.</text>
</comment>
<evidence type="ECO:0000313" key="2">
    <source>
        <dbReference type="EMBL" id="MBA0864982.1"/>
    </source>
</evidence>
<evidence type="ECO:0000313" key="3">
    <source>
        <dbReference type="Proteomes" id="UP000593576"/>
    </source>
</evidence>
<name>A0A7J9M1J7_GOSSC</name>
<dbReference type="SUPFAM" id="SSF51126">
    <property type="entry name" value="Pectin lyase-like"/>
    <property type="match status" value="1"/>
</dbReference>
<gene>
    <name evidence="2" type="ORF">Goshw_007885</name>
</gene>
<dbReference type="PANTHER" id="PTHR31683:SF208">
    <property type="entry name" value="PECTATE LYASE"/>
    <property type="match status" value="1"/>
</dbReference>
<accession>A0A7J9M1J7</accession>